<gene>
    <name evidence="2" type="ORF">BCF53_1275</name>
</gene>
<evidence type="ECO:0000313" key="3">
    <source>
        <dbReference type="Proteomes" id="UP000295793"/>
    </source>
</evidence>
<protein>
    <recommendedName>
        <fullName evidence="4">Lipoprotein</fullName>
    </recommendedName>
</protein>
<dbReference type="Proteomes" id="UP000295793">
    <property type="component" value="Unassembled WGS sequence"/>
</dbReference>
<dbReference type="RefSeq" id="WP_165901983.1">
    <property type="nucleotide sequence ID" value="NZ_SLZR01000027.1"/>
</dbReference>
<organism evidence="2 3">
    <name type="scientific">Reinekea marinisedimentorum</name>
    <dbReference type="NCBI Taxonomy" id="230495"/>
    <lineage>
        <taxon>Bacteria</taxon>
        <taxon>Pseudomonadati</taxon>
        <taxon>Pseudomonadota</taxon>
        <taxon>Gammaproteobacteria</taxon>
        <taxon>Oceanospirillales</taxon>
        <taxon>Saccharospirillaceae</taxon>
        <taxon>Reinekea</taxon>
    </lineage>
</organism>
<accession>A0A4R3HTV5</accession>
<evidence type="ECO:0000313" key="2">
    <source>
        <dbReference type="EMBL" id="TCS36124.1"/>
    </source>
</evidence>
<keyword evidence="3" id="KW-1185">Reference proteome</keyword>
<dbReference type="AlphaFoldDB" id="A0A4R3HTV5"/>
<reference evidence="2 3" key="1">
    <citation type="submission" date="2019-03" db="EMBL/GenBank/DDBJ databases">
        <title>Genomic Encyclopedia of Archaeal and Bacterial Type Strains, Phase II (KMG-II): from individual species to whole genera.</title>
        <authorList>
            <person name="Goeker M."/>
        </authorList>
    </citation>
    <scope>NUCLEOTIDE SEQUENCE [LARGE SCALE GENOMIC DNA]</scope>
    <source>
        <strain evidence="2 3">DSM 15388</strain>
    </source>
</reference>
<feature type="chain" id="PRO_5020963246" description="Lipoprotein" evidence="1">
    <location>
        <begin position="27"/>
        <end position="47"/>
    </location>
</feature>
<name>A0A4R3HTV5_9GAMM</name>
<dbReference type="EMBL" id="SLZR01000027">
    <property type="protein sequence ID" value="TCS36124.1"/>
    <property type="molecule type" value="Genomic_DNA"/>
</dbReference>
<proteinExistence type="predicted"/>
<comment type="caution">
    <text evidence="2">The sequence shown here is derived from an EMBL/GenBank/DDBJ whole genome shotgun (WGS) entry which is preliminary data.</text>
</comment>
<evidence type="ECO:0008006" key="4">
    <source>
        <dbReference type="Google" id="ProtNLM"/>
    </source>
</evidence>
<keyword evidence="1" id="KW-0732">Signal</keyword>
<sequence>MQKAKLIKLAVIVASTLALNGCMLFASPTPVPAAAVVTVPAVVPAPH</sequence>
<feature type="signal peptide" evidence="1">
    <location>
        <begin position="1"/>
        <end position="26"/>
    </location>
</feature>
<evidence type="ECO:0000256" key="1">
    <source>
        <dbReference type="SAM" id="SignalP"/>
    </source>
</evidence>